<dbReference type="InterPro" id="IPR006665">
    <property type="entry name" value="OmpA-like"/>
</dbReference>
<gene>
    <name evidence="7" type="ORF">B0I10_12110</name>
</gene>
<dbReference type="InterPro" id="IPR050330">
    <property type="entry name" value="Bact_OuterMem_StrucFunc"/>
</dbReference>
<evidence type="ECO:0000256" key="2">
    <source>
        <dbReference type="ARBA" id="ARBA00023136"/>
    </source>
</evidence>
<protein>
    <submittedName>
        <fullName evidence="7">Outer membrane protein OmpA-like peptidoglycan-associated protein</fullName>
    </submittedName>
</protein>
<evidence type="ECO:0000313" key="8">
    <source>
        <dbReference type="Proteomes" id="UP000249518"/>
    </source>
</evidence>
<dbReference type="AlphaFoldDB" id="A0A328WJH2"/>
<proteinExistence type="predicted"/>
<dbReference type="SUPFAM" id="SSF103088">
    <property type="entry name" value="OmpA-like"/>
    <property type="match status" value="1"/>
</dbReference>
<dbReference type="InterPro" id="IPR036737">
    <property type="entry name" value="OmpA-like_sf"/>
</dbReference>
<dbReference type="PANTHER" id="PTHR30329">
    <property type="entry name" value="STATOR ELEMENT OF FLAGELLAR MOTOR COMPLEX"/>
    <property type="match status" value="1"/>
</dbReference>
<dbReference type="Pfam" id="PF00691">
    <property type="entry name" value="OmpA"/>
    <property type="match status" value="1"/>
</dbReference>
<keyword evidence="5" id="KW-0732">Signal</keyword>
<evidence type="ECO:0000256" key="1">
    <source>
        <dbReference type="ARBA" id="ARBA00004442"/>
    </source>
</evidence>
<name>A0A328WJH2_9FLAO</name>
<reference evidence="7 8" key="1">
    <citation type="submission" date="2018-06" db="EMBL/GenBank/DDBJ databases">
        <title>Genomic Encyclopedia of Type Strains, Phase III (KMG-III): the genomes of soil and plant-associated and newly described type strains.</title>
        <authorList>
            <person name="Whitman W."/>
        </authorList>
    </citation>
    <scope>NUCLEOTIDE SEQUENCE [LARGE SCALE GENOMIC DNA]</scope>
    <source>
        <strain evidence="7 8">CGMCC 1.12504</strain>
    </source>
</reference>
<evidence type="ECO:0000256" key="5">
    <source>
        <dbReference type="SAM" id="SignalP"/>
    </source>
</evidence>
<comment type="caution">
    <text evidence="7">The sequence shown here is derived from an EMBL/GenBank/DDBJ whole genome shotgun (WGS) entry which is preliminary data.</text>
</comment>
<dbReference type="CDD" id="cd07185">
    <property type="entry name" value="OmpA_C-like"/>
    <property type="match status" value="1"/>
</dbReference>
<dbReference type="OrthoDB" id="9800869at2"/>
<dbReference type="PANTHER" id="PTHR30329:SF21">
    <property type="entry name" value="LIPOPROTEIN YIAD-RELATED"/>
    <property type="match status" value="1"/>
</dbReference>
<comment type="subcellular location">
    <subcellularLocation>
        <location evidence="1">Cell outer membrane</location>
    </subcellularLocation>
</comment>
<sequence length="354" mass="40103">MKTVFFTVMVGLIPCLCLAQSAGNIQSKFDFVPGEKIIFFDDFSSESIGDFPAQWNTNGSGEIVTFDKFAGRWFQMTKSGYYIPEVKEPFTENYTIEFDLLILSDVGTQIPSVFDIYFLAGDLTNPALGSQPGEAGLKIQPNYESLFWNNWSEAREWQGDEGQVNFTIKPMEKYRISFWVQKQRVRMYINDQKAMDLPRGLQANYKYNIFRIDDNSEETTPLISNFRVAAGLPDMRNKLISEGKLISYGIYFDINSDKIKPESTPSIKEIATVIKDNPVIKVKIVGHTDSDGADDLNLDLSKRRAESVKKELVTTYGIDAARLETEGKGESQPLATNDNALNKSKNRRVEFLTF</sequence>
<dbReference type="EMBL" id="QLSV01000021">
    <property type="protein sequence ID" value="RAR46363.1"/>
    <property type="molecule type" value="Genomic_DNA"/>
</dbReference>
<evidence type="ECO:0000256" key="4">
    <source>
        <dbReference type="PROSITE-ProRule" id="PRU00473"/>
    </source>
</evidence>
<evidence type="ECO:0000256" key="3">
    <source>
        <dbReference type="ARBA" id="ARBA00023237"/>
    </source>
</evidence>
<dbReference type="PRINTS" id="PR01021">
    <property type="entry name" value="OMPADOMAIN"/>
</dbReference>
<dbReference type="Gene3D" id="3.30.1330.60">
    <property type="entry name" value="OmpA-like domain"/>
    <property type="match status" value="1"/>
</dbReference>
<dbReference type="RefSeq" id="WP_112087367.1">
    <property type="nucleotide sequence ID" value="NZ_QLSV01000021.1"/>
</dbReference>
<feature type="domain" description="OmpA-like" evidence="6">
    <location>
        <begin position="242"/>
        <end position="354"/>
    </location>
</feature>
<organism evidence="7 8">
    <name type="scientific">Flavobacterium lacus</name>
    <dbReference type="NCBI Taxonomy" id="1353778"/>
    <lineage>
        <taxon>Bacteria</taxon>
        <taxon>Pseudomonadati</taxon>
        <taxon>Bacteroidota</taxon>
        <taxon>Flavobacteriia</taxon>
        <taxon>Flavobacteriales</taxon>
        <taxon>Flavobacteriaceae</taxon>
        <taxon>Flavobacterium</taxon>
    </lineage>
</organism>
<feature type="chain" id="PRO_5016379333" evidence="5">
    <location>
        <begin position="20"/>
        <end position="354"/>
    </location>
</feature>
<keyword evidence="3" id="KW-0998">Cell outer membrane</keyword>
<evidence type="ECO:0000259" key="6">
    <source>
        <dbReference type="PROSITE" id="PS51123"/>
    </source>
</evidence>
<evidence type="ECO:0000313" key="7">
    <source>
        <dbReference type="EMBL" id="RAR46363.1"/>
    </source>
</evidence>
<feature type="signal peptide" evidence="5">
    <location>
        <begin position="1"/>
        <end position="19"/>
    </location>
</feature>
<dbReference type="InterPro" id="IPR006664">
    <property type="entry name" value="OMP_bac"/>
</dbReference>
<dbReference type="GO" id="GO:0009279">
    <property type="term" value="C:cell outer membrane"/>
    <property type="evidence" value="ECO:0007669"/>
    <property type="project" value="UniProtKB-SubCell"/>
</dbReference>
<dbReference type="Proteomes" id="UP000249518">
    <property type="component" value="Unassembled WGS sequence"/>
</dbReference>
<dbReference type="PROSITE" id="PS51123">
    <property type="entry name" value="OMPA_2"/>
    <property type="match status" value="1"/>
</dbReference>
<accession>A0A328WJH2</accession>
<keyword evidence="2 4" id="KW-0472">Membrane</keyword>
<keyword evidence="8" id="KW-1185">Reference proteome</keyword>